<dbReference type="RefSeq" id="WP_095074064.1">
    <property type="nucleotide sequence ID" value="NZ_LT906465.1"/>
</dbReference>
<sequence>MKNLIPIFLLISAVIFAQNQRFIYEYKFQSDSTNAESAKTEMMFLDVTPQSSRYYSYDTYKQDSIRYADFEKQIRTTGAMKVVTTTVQKGFVRYSVSKTYPDFKTYLHTRVGPDTYKVFDQTPMNWKIENEKQKIGEFDAQKATTFYQGRKWTAWFAPEIPLQDGPYKFQGLPGLIVKVYNDNQTHVMELKAVKKNDNPVDFTKGSLTFSNKEMEVDYKTFAKLYKENRNDPGKSMRQMMSSGQIRDVRDANGNPLDMAKMVRDMERNAVERNKKDNNQIDLSLLK</sequence>
<protein>
    <submittedName>
        <fullName evidence="1">GLPGLI family protein</fullName>
    </submittedName>
</protein>
<dbReference type="NCBIfam" id="TIGR01200">
    <property type="entry name" value="GLPGLI"/>
    <property type="match status" value="1"/>
</dbReference>
<dbReference type="InterPro" id="IPR005901">
    <property type="entry name" value="GLPGLI"/>
</dbReference>
<evidence type="ECO:0000313" key="1">
    <source>
        <dbReference type="EMBL" id="SNV51355.1"/>
    </source>
</evidence>
<reference evidence="1 2" key="1">
    <citation type="submission" date="2017-06" db="EMBL/GenBank/DDBJ databases">
        <authorList>
            <consortium name="Pathogen Informatics"/>
        </authorList>
    </citation>
    <scope>NUCLEOTIDE SEQUENCE [LARGE SCALE GENOMIC DNA]</scope>
    <source>
        <strain evidence="1 2">NCTC13490</strain>
    </source>
</reference>
<proteinExistence type="predicted"/>
<dbReference type="KEGG" id="ctak:4412677_02683"/>
<dbReference type="Pfam" id="PF09697">
    <property type="entry name" value="Porph_ging"/>
    <property type="match status" value="1"/>
</dbReference>
<name>A0A239XX18_9FLAO</name>
<evidence type="ECO:0000313" key="2">
    <source>
        <dbReference type="Proteomes" id="UP000215196"/>
    </source>
</evidence>
<organism evidence="1 2">
    <name type="scientific">Chryseobacterium taklimakanense</name>
    <dbReference type="NCBI Taxonomy" id="536441"/>
    <lineage>
        <taxon>Bacteria</taxon>
        <taxon>Pseudomonadati</taxon>
        <taxon>Bacteroidota</taxon>
        <taxon>Flavobacteriia</taxon>
        <taxon>Flavobacteriales</taxon>
        <taxon>Weeksellaceae</taxon>
        <taxon>Chryseobacterium group</taxon>
        <taxon>Chryseobacterium</taxon>
    </lineage>
</organism>
<dbReference type="EMBL" id="LT906465">
    <property type="protein sequence ID" value="SNV51355.1"/>
    <property type="molecule type" value="Genomic_DNA"/>
</dbReference>
<gene>
    <name evidence="1" type="ORF">SAMEA4412677_02683</name>
</gene>
<dbReference type="AlphaFoldDB" id="A0A239XX18"/>
<accession>A0A239XX18</accession>
<dbReference type="Proteomes" id="UP000215196">
    <property type="component" value="Chromosome 1"/>
</dbReference>
<keyword evidence="2" id="KW-1185">Reference proteome</keyword>